<gene>
    <name evidence="2" type="ORF">EK417_05375</name>
</gene>
<dbReference type="InterPro" id="IPR016181">
    <property type="entry name" value="Acyl_CoA_acyltransferase"/>
</dbReference>
<keyword evidence="3" id="KW-1185">Reference proteome</keyword>
<organism evidence="2 3">
    <name type="scientific">Chryseobacterium candidae</name>
    <dbReference type="NCBI Taxonomy" id="1978493"/>
    <lineage>
        <taxon>Bacteria</taxon>
        <taxon>Pseudomonadati</taxon>
        <taxon>Bacteroidota</taxon>
        <taxon>Flavobacteriia</taxon>
        <taxon>Flavobacteriales</taxon>
        <taxon>Weeksellaceae</taxon>
        <taxon>Chryseobacterium group</taxon>
        <taxon>Chryseobacterium</taxon>
    </lineage>
</organism>
<reference evidence="2 3" key="1">
    <citation type="submission" date="2019-01" db="EMBL/GenBank/DDBJ databases">
        <authorList>
            <person name="B I."/>
            <person name="Ch S."/>
            <person name="Ch V.R."/>
        </authorList>
    </citation>
    <scope>NUCLEOTIDE SEQUENCE [LARGE SCALE GENOMIC DNA]</scope>
    <source>
        <strain evidence="2 3">JC507</strain>
    </source>
</reference>
<dbReference type="InterPro" id="IPR000182">
    <property type="entry name" value="GNAT_dom"/>
</dbReference>
<dbReference type="Gene3D" id="3.40.630.30">
    <property type="match status" value="1"/>
</dbReference>
<accession>A0ABY2RCH6</accession>
<dbReference type="Pfam" id="PF13302">
    <property type="entry name" value="Acetyltransf_3"/>
    <property type="match status" value="1"/>
</dbReference>
<comment type="caution">
    <text evidence="2">The sequence shown here is derived from an EMBL/GenBank/DDBJ whole genome shotgun (WGS) entry which is preliminary data.</text>
</comment>
<dbReference type="PANTHER" id="PTHR43610">
    <property type="entry name" value="BLL6696 PROTEIN"/>
    <property type="match status" value="1"/>
</dbReference>
<evidence type="ECO:0000313" key="3">
    <source>
        <dbReference type="Proteomes" id="UP000306038"/>
    </source>
</evidence>
<feature type="domain" description="N-acetyltransferase" evidence="1">
    <location>
        <begin position="18"/>
        <end position="155"/>
    </location>
</feature>
<dbReference type="RefSeq" id="WP_136521545.1">
    <property type="nucleotide sequence ID" value="NZ_SDLV01000010.1"/>
</dbReference>
<dbReference type="Proteomes" id="UP000306038">
    <property type="component" value="Unassembled WGS sequence"/>
</dbReference>
<dbReference type="PANTHER" id="PTHR43610:SF1">
    <property type="entry name" value="N-ACETYLTRANSFERASE DOMAIN-CONTAINING PROTEIN"/>
    <property type="match status" value="1"/>
</dbReference>
<evidence type="ECO:0000259" key="1">
    <source>
        <dbReference type="Pfam" id="PF13302"/>
    </source>
</evidence>
<dbReference type="SUPFAM" id="SSF55729">
    <property type="entry name" value="Acyl-CoA N-acyltransferases (Nat)"/>
    <property type="match status" value="1"/>
</dbReference>
<evidence type="ECO:0000313" key="2">
    <source>
        <dbReference type="EMBL" id="THV62334.1"/>
    </source>
</evidence>
<sequence length="216" mass="25322">MKEKWIPYPTILEGKTVELIPLEKQHFEELYAAASDKQLWKLIPTDCSEETMFYKTYEFALSERETGNQYPFVIRHKETGKLIGSTRFFEIFPADRKLEIGWTWITKEFWGTAINLECKLLLLSFCFDVLKTNRVQLKTKDDNFRSRKAIEKIGGVFEGILRKDKVLSNGSTRNAAYYSILDDEWTTAKCKIESLIKEKQKQDKNNKQTKNKTPDI</sequence>
<proteinExistence type="predicted"/>
<name>A0ABY2RCH6_9FLAO</name>
<protein>
    <submittedName>
        <fullName evidence="2">N-acetyltransferase</fullName>
    </submittedName>
</protein>
<dbReference type="EMBL" id="SDLV01000010">
    <property type="protein sequence ID" value="THV62334.1"/>
    <property type="molecule type" value="Genomic_DNA"/>
</dbReference>